<evidence type="ECO:0008006" key="2">
    <source>
        <dbReference type="Google" id="ProtNLM"/>
    </source>
</evidence>
<proteinExistence type="predicted"/>
<protein>
    <recommendedName>
        <fullName evidence="2">Holliday junction resolvase RuvC</fullName>
    </recommendedName>
</protein>
<evidence type="ECO:0000313" key="1">
    <source>
        <dbReference type="EMBL" id="KKL46841.1"/>
    </source>
</evidence>
<dbReference type="AlphaFoldDB" id="A0A0F9CZG2"/>
<reference evidence="1" key="1">
    <citation type="journal article" date="2015" name="Nature">
        <title>Complex archaea that bridge the gap between prokaryotes and eukaryotes.</title>
        <authorList>
            <person name="Spang A."/>
            <person name="Saw J.H."/>
            <person name="Jorgensen S.L."/>
            <person name="Zaremba-Niedzwiedzka K."/>
            <person name="Martijn J."/>
            <person name="Lind A.E."/>
            <person name="van Eijk R."/>
            <person name="Schleper C."/>
            <person name="Guy L."/>
            <person name="Ettema T.J."/>
        </authorList>
    </citation>
    <scope>NUCLEOTIDE SEQUENCE</scope>
</reference>
<dbReference type="EMBL" id="LAZR01033888">
    <property type="protein sequence ID" value="KKL46841.1"/>
    <property type="molecule type" value="Genomic_DNA"/>
</dbReference>
<accession>A0A0F9CZG2</accession>
<name>A0A0F9CZG2_9ZZZZ</name>
<sequence>MNILSIDVAITKPTACAFFVDDKLKYVEKVKNIQSIQGLDIIGGPDLIVTEDMYHNKNIGTLKKLCYEVGKVIYIADLHKIKYCLIRPIDWQVHHGLALKNNIYISKLQKQIISKITGMETDDEDEQAAILIGLYVIERARLGMK</sequence>
<organism evidence="1">
    <name type="scientific">marine sediment metagenome</name>
    <dbReference type="NCBI Taxonomy" id="412755"/>
    <lineage>
        <taxon>unclassified sequences</taxon>
        <taxon>metagenomes</taxon>
        <taxon>ecological metagenomes</taxon>
    </lineage>
</organism>
<gene>
    <name evidence="1" type="ORF">LCGC14_2341500</name>
</gene>
<comment type="caution">
    <text evidence="1">The sequence shown here is derived from an EMBL/GenBank/DDBJ whole genome shotgun (WGS) entry which is preliminary data.</text>
</comment>